<dbReference type="SMART" id="SM00882">
    <property type="entry name" value="CoA_trans"/>
    <property type="match status" value="1"/>
</dbReference>
<name>A0A051TVL6_9MYCO</name>
<evidence type="ECO:0008006" key="4">
    <source>
        <dbReference type="Google" id="ProtNLM"/>
    </source>
</evidence>
<dbReference type="EMBL" id="JLXW01000010">
    <property type="protein sequence ID" value="KBZ61012.1"/>
    <property type="molecule type" value="Genomic_DNA"/>
</dbReference>
<dbReference type="Proteomes" id="UP000025947">
    <property type="component" value="Unassembled WGS sequence"/>
</dbReference>
<sequence length="271" mass="28157">MPDRTSTLEAALSLVADGALLGVGGALLKRKPVGFLTALAAAGRQDLRVVSFLASLDAEVLAAHGCLAELHCGYVGFEQLGFAPAVTAATEAGSLRRVDYSEVMFISGLRASLAGLPFLPTRAGIGSQVTTDAGIRMVTCPYTGDQLLAARALRPDVSVLHAAAADREGNVLGPEQADFLFDMDANLARASRRVIVTVEELVDTADTLAVNRRTLLYGFEVDMVVVVPGGARPTALPGSYSAAIKSVSRYLQAAGQDPAQAATALSELTSQ</sequence>
<protein>
    <recommendedName>
        <fullName evidence="4">CoA-transferase</fullName>
    </recommendedName>
</protein>
<dbReference type="Gene3D" id="3.40.1080.10">
    <property type="entry name" value="Glutaconate Coenzyme A-transferase"/>
    <property type="match status" value="1"/>
</dbReference>
<dbReference type="GO" id="GO:0008410">
    <property type="term" value="F:CoA-transferase activity"/>
    <property type="evidence" value="ECO:0007669"/>
    <property type="project" value="InterPro"/>
</dbReference>
<dbReference type="RefSeq" id="WP_100882222.1">
    <property type="nucleotide sequence ID" value="NZ_KK328284.1"/>
</dbReference>
<dbReference type="Pfam" id="PF01144">
    <property type="entry name" value="CoA_trans"/>
    <property type="match status" value="1"/>
</dbReference>
<dbReference type="PATRIC" id="fig|1324261.3.peg.4002"/>
<dbReference type="InterPro" id="IPR037171">
    <property type="entry name" value="NagB/RpiA_transferase-like"/>
</dbReference>
<comment type="similarity">
    <text evidence="1">Belongs to the 3-oxoacid CoA-transferase subunit B family.</text>
</comment>
<dbReference type="PANTHER" id="PTHR43293">
    <property type="entry name" value="ACETATE COA-TRANSFERASE YDIF"/>
    <property type="match status" value="1"/>
</dbReference>
<accession>A0A051TVL6</accession>
<dbReference type="HOGENOM" id="CLU_049557_0_0_11"/>
<dbReference type="InterPro" id="IPR004165">
    <property type="entry name" value="CoA_trans_fam_I"/>
</dbReference>
<organism evidence="2 3">
    <name type="scientific">Mycobacterium [tuberculosis] TKK-01-0051</name>
    <dbReference type="NCBI Taxonomy" id="1324261"/>
    <lineage>
        <taxon>Bacteria</taxon>
        <taxon>Bacillati</taxon>
        <taxon>Actinomycetota</taxon>
        <taxon>Actinomycetes</taxon>
        <taxon>Mycobacteriales</taxon>
        <taxon>Mycobacteriaceae</taxon>
        <taxon>Mycobacterium</taxon>
        <taxon>Mycobacterium avium complex (MAC)</taxon>
    </lineage>
</organism>
<dbReference type="AlphaFoldDB" id="A0A051TVL6"/>
<dbReference type="PANTHER" id="PTHR43293:SF3">
    <property type="entry name" value="CHOLESTEROL RING-CLEAVING HYDROLASE IPDB SUBUNIT"/>
    <property type="match status" value="1"/>
</dbReference>
<evidence type="ECO:0000256" key="1">
    <source>
        <dbReference type="ARBA" id="ARBA00007047"/>
    </source>
</evidence>
<proteinExistence type="inferred from homology"/>
<evidence type="ECO:0000313" key="2">
    <source>
        <dbReference type="EMBL" id="KBZ61012.1"/>
    </source>
</evidence>
<gene>
    <name evidence="2" type="ORF">K875_03963</name>
</gene>
<comment type="caution">
    <text evidence="2">The sequence shown here is derived from an EMBL/GenBank/DDBJ whole genome shotgun (WGS) entry which is preliminary data.</text>
</comment>
<evidence type="ECO:0000313" key="3">
    <source>
        <dbReference type="Proteomes" id="UP000025947"/>
    </source>
</evidence>
<dbReference type="SUPFAM" id="SSF100950">
    <property type="entry name" value="NagB/RpiA/CoA transferase-like"/>
    <property type="match status" value="1"/>
</dbReference>
<keyword evidence="3" id="KW-1185">Reference proteome</keyword>
<reference evidence="2 3" key="1">
    <citation type="submission" date="2014-04" db="EMBL/GenBank/DDBJ databases">
        <title>The Genome Sequence of Mycobacterium tuberculosis TKK-01-0051.</title>
        <authorList>
            <consortium name="The Broad Institute Genomics Platform"/>
            <consortium name="The Broad Institute Genome Sequencing Center for Infectious Disease"/>
            <person name="Earl A.M."/>
            <person name="Cohen K."/>
            <person name="Pym A."/>
            <person name="Bishai W."/>
            <person name="Maharaj K."/>
            <person name="Desjardins C."/>
            <person name="Abeel T."/>
            <person name="Young S."/>
            <person name="Zeng Q."/>
            <person name="Gargeya S."/>
            <person name="Abouelleil A."/>
            <person name="Alvarado L."/>
            <person name="Chapman S.B."/>
            <person name="Gainer-Dewar J."/>
            <person name="Goldberg J."/>
            <person name="Griggs A."/>
            <person name="Gujja S."/>
            <person name="Hansen M."/>
            <person name="Howarth C."/>
            <person name="Imamovic A."/>
            <person name="Larimer J."/>
            <person name="Murphy C."/>
            <person name="Naylor J."/>
            <person name="Pearson M."/>
            <person name="Poon T.W."/>
            <person name="Priest M."/>
            <person name="Roberts A."/>
            <person name="Saif S."/>
            <person name="Shea T."/>
            <person name="Sykes S."/>
            <person name="Wortman J."/>
            <person name="Nusbaum C."/>
            <person name="Birren B."/>
        </authorList>
    </citation>
    <scope>NUCLEOTIDE SEQUENCE [LARGE SCALE GENOMIC DNA]</scope>
    <source>
        <strain evidence="2 3">TKK-01-0051</strain>
    </source>
</reference>